<organism evidence="2 3">
    <name type="scientific">Candidatus Segetimicrobium genomatis</name>
    <dbReference type="NCBI Taxonomy" id="2569760"/>
    <lineage>
        <taxon>Bacteria</taxon>
        <taxon>Bacillati</taxon>
        <taxon>Candidatus Sysuimicrobiota</taxon>
        <taxon>Candidatus Sysuimicrobiia</taxon>
        <taxon>Candidatus Sysuimicrobiales</taxon>
        <taxon>Candidatus Segetimicrobiaceae</taxon>
        <taxon>Candidatus Segetimicrobium</taxon>
    </lineage>
</organism>
<feature type="domain" description="Fe/B12 periplasmic-binding" evidence="1">
    <location>
        <begin position="2"/>
        <end position="288"/>
    </location>
</feature>
<dbReference type="InterPro" id="IPR051030">
    <property type="entry name" value="Vitamin_B12-ABC_binding"/>
</dbReference>
<dbReference type="PANTHER" id="PTHR42860">
    <property type="entry name" value="VITAMIN B12-BINDING PROTEIN"/>
    <property type="match status" value="1"/>
</dbReference>
<dbReference type="SUPFAM" id="SSF53807">
    <property type="entry name" value="Helical backbone' metal receptor"/>
    <property type="match status" value="1"/>
</dbReference>
<comment type="caution">
    <text evidence="2">The sequence shown here is derived from an EMBL/GenBank/DDBJ whole genome shotgun (WGS) entry which is preliminary data.</text>
</comment>
<evidence type="ECO:0000259" key="1">
    <source>
        <dbReference type="PROSITE" id="PS50983"/>
    </source>
</evidence>
<evidence type="ECO:0000313" key="3">
    <source>
        <dbReference type="Proteomes" id="UP000318661"/>
    </source>
</evidence>
<evidence type="ECO:0000313" key="2">
    <source>
        <dbReference type="EMBL" id="TMJ02401.1"/>
    </source>
</evidence>
<dbReference type="InterPro" id="IPR002491">
    <property type="entry name" value="ABC_transptr_periplasmic_BD"/>
</dbReference>
<dbReference type="PROSITE" id="PS50983">
    <property type="entry name" value="FE_B12_PBP"/>
    <property type="match status" value="1"/>
</dbReference>
<dbReference type="PANTHER" id="PTHR42860:SF1">
    <property type="entry name" value="VITAMIN B12-BINDING PROTEIN"/>
    <property type="match status" value="1"/>
</dbReference>
<dbReference type="CDD" id="cd01144">
    <property type="entry name" value="BtuF"/>
    <property type="match status" value="1"/>
</dbReference>
<dbReference type="AlphaFoldDB" id="A0A537L358"/>
<dbReference type="EMBL" id="VBAJ01000305">
    <property type="protein sequence ID" value="TMJ02401.1"/>
    <property type="molecule type" value="Genomic_DNA"/>
</dbReference>
<proteinExistence type="predicted"/>
<gene>
    <name evidence="2" type="ORF">E6G99_12210</name>
</gene>
<protein>
    <submittedName>
        <fullName evidence="2">Cobalamin-binding protein</fullName>
    </submittedName>
</protein>
<dbReference type="Gene3D" id="3.40.50.1980">
    <property type="entry name" value="Nitrogenase molybdenum iron protein domain"/>
    <property type="match status" value="2"/>
</dbReference>
<dbReference type="Proteomes" id="UP000318661">
    <property type="component" value="Unassembled WGS sequence"/>
</dbReference>
<sequence>MRIVSLLPSATEMVAALGLTDQLVGISHDCDYPSAIRARPVLSEAIVTTDLPSGLIETRIRGQVHKGKSVYHLDGRQLAHLRPDLILTQELCSVCAPSYTLVQQAAKLLDAETKIVSLEPLGLFDILDNILLVGTLAGRTGQAEALVRDLRARIERVRSRAAGLSTPRVACIEWLDPLYVAGHWVPEMVEIAGGRDALGRPREPSFVITWEEFGAADPEAIIIMPCGFDVARTRQEVHLLTRRPGWNSLQAVRNERIYLTDASAYFNRPGPRIATGLEILAQILHPEVFPTELPSGAYEALDGPRSR</sequence>
<name>A0A537L358_9BACT</name>
<dbReference type="Pfam" id="PF01497">
    <property type="entry name" value="Peripla_BP_2"/>
    <property type="match status" value="1"/>
</dbReference>
<accession>A0A537L358</accession>
<reference evidence="2 3" key="1">
    <citation type="journal article" date="2019" name="Nat. Microbiol.">
        <title>Mediterranean grassland soil C-N compound turnover is dependent on rainfall and depth, and is mediated by genomically divergent microorganisms.</title>
        <authorList>
            <person name="Diamond S."/>
            <person name="Andeer P.F."/>
            <person name="Li Z."/>
            <person name="Crits-Christoph A."/>
            <person name="Burstein D."/>
            <person name="Anantharaman K."/>
            <person name="Lane K.R."/>
            <person name="Thomas B.C."/>
            <person name="Pan C."/>
            <person name="Northen T.R."/>
            <person name="Banfield J.F."/>
        </authorList>
    </citation>
    <scope>NUCLEOTIDE SEQUENCE [LARGE SCALE GENOMIC DNA]</scope>
    <source>
        <strain evidence="2">NP_2</strain>
    </source>
</reference>